<feature type="transmembrane region" description="Helical" evidence="1">
    <location>
        <begin position="58"/>
        <end position="78"/>
    </location>
</feature>
<keyword evidence="1" id="KW-0472">Membrane</keyword>
<keyword evidence="3" id="KW-1185">Reference proteome</keyword>
<reference evidence="2 3" key="1">
    <citation type="submission" date="2021-10" db="EMBL/GenBank/DDBJ databases">
        <title>The diversity and Nitrogen Metabolism of Culturable Nitrate-Utilizing Bacteria Within the Oxygen Minimum Zone of the Changjiang (Yangtze River)Estuary.</title>
        <authorList>
            <person name="Zhang D."/>
            <person name="Zheng J."/>
            <person name="Liu S."/>
            <person name="He W."/>
        </authorList>
    </citation>
    <scope>NUCLEOTIDE SEQUENCE [LARGE SCALE GENOMIC DNA]</scope>
    <source>
        <strain evidence="2 3">FXH275-2</strain>
    </source>
</reference>
<accession>A0ABS8H9U3</accession>
<name>A0ABS8H9U3_9SPHN</name>
<dbReference type="EMBL" id="JAJGNP010000029">
    <property type="protein sequence ID" value="MCC4234803.1"/>
    <property type="molecule type" value="Genomic_DNA"/>
</dbReference>
<dbReference type="Proteomes" id="UP001198830">
    <property type="component" value="Unassembled WGS sequence"/>
</dbReference>
<dbReference type="RefSeq" id="WP_009823936.1">
    <property type="nucleotide sequence ID" value="NZ_JAJGNP010000029.1"/>
</dbReference>
<keyword evidence="1" id="KW-1133">Transmembrane helix</keyword>
<organism evidence="2 3">
    <name type="scientific">Sphingobium soli</name>
    <dbReference type="NCBI Taxonomy" id="1591116"/>
    <lineage>
        <taxon>Bacteria</taxon>
        <taxon>Pseudomonadati</taxon>
        <taxon>Pseudomonadota</taxon>
        <taxon>Alphaproteobacteria</taxon>
        <taxon>Sphingomonadales</taxon>
        <taxon>Sphingomonadaceae</taxon>
        <taxon>Sphingobium</taxon>
    </lineage>
</organism>
<keyword evidence="1" id="KW-0812">Transmembrane</keyword>
<gene>
    <name evidence="2" type="ORF">LL253_19200</name>
</gene>
<proteinExistence type="predicted"/>
<evidence type="ECO:0000313" key="3">
    <source>
        <dbReference type="Proteomes" id="UP001198830"/>
    </source>
</evidence>
<protein>
    <submittedName>
        <fullName evidence="2">Uncharacterized protein</fullName>
    </submittedName>
</protein>
<evidence type="ECO:0000256" key="1">
    <source>
        <dbReference type="SAM" id="Phobius"/>
    </source>
</evidence>
<evidence type="ECO:0000313" key="2">
    <source>
        <dbReference type="EMBL" id="MCC4234803.1"/>
    </source>
</evidence>
<comment type="caution">
    <text evidence="2">The sequence shown here is derived from an EMBL/GenBank/DDBJ whole genome shotgun (WGS) entry which is preliminary data.</text>
</comment>
<sequence>MMENSQHQGQASVRLRDWLWRPWHAKLWWAAVPVYWLGRLASLRSEAVAEFYHSALAGHLNVIFFPPLVALILSYGFLKRWLALLPAVEEGAIDEDEFWPRRRYGPSRMPKEFDPLDPASGALWVGSTLNPTNPGYVNRAS</sequence>